<keyword evidence="1" id="KW-0175">Coiled coil</keyword>
<sequence>MVFTKYLFTAIAGLTGGVNALAFSPLGGALVTRELKEMDSELDSNFSMRNELIKTESDRLSSEKNKSEESFRQLETKNTETQGKSRMRRAAGVALSTEDQKLRVTQHKSNYQLSEKKHKLESKLSETTQTLKTTLEDNVTKSFQEISQVVKAESSKLEEALKTLQASNQKLIQELKKCLEEMPQAIFKPDQEWCPATSSMRSSTV</sequence>
<evidence type="ECO:0000256" key="2">
    <source>
        <dbReference type="SAM" id="MobiDB-lite"/>
    </source>
</evidence>
<dbReference type="HOGENOM" id="CLU_115378_0_0_14"/>
<reference evidence="3" key="1">
    <citation type="submission" date="2011-11" db="EMBL/GenBank/DDBJ databases">
        <title>Complete genome sequence of Candidatus Mycoplasma haemominutum.</title>
        <authorList>
            <person name="Barker E.N."/>
            <person name="Darby A.C."/>
            <person name="Helps C.R."/>
            <person name="Peters I.R."/>
            <person name="Hughes M.A."/>
            <person name="Radford A.D."/>
            <person name="Novacco M."/>
            <person name="Boretti F."/>
            <person name="Hofmann-Lehmann R."/>
            <person name="Tasker S."/>
        </authorList>
    </citation>
    <scope>NUCLEOTIDE SEQUENCE</scope>
    <source>
        <strain evidence="3">Birmingham 1</strain>
    </source>
</reference>
<reference evidence="3" key="2">
    <citation type="submission" date="2011-11" db="EMBL/GenBank/DDBJ databases">
        <authorList>
            <person name="Barker E."/>
        </authorList>
    </citation>
    <scope>NUCLEOTIDE SEQUENCE</scope>
    <source>
        <strain evidence="3">Birmingham 1</strain>
    </source>
</reference>
<dbReference type="RefSeq" id="WP_015511691.1">
    <property type="nucleotide sequence ID" value="NC_021007.1"/>
</dbReference>
<feature type="compositionally biased region" description="Basic and acidic residues" evidence="2">
    <location>
        <begin position="54"/>
        <end position="78"/>
    </location>
</feature>
<evidence type="ECO:0000256" key="1">
    <source>
        <dbReference type="SAM" id="Coils"/>
    </source>
</evidence>
<gene>
    <name evidence="3" type="ORF">MHM_03080</name>
</gene>
<feature type="coiled-coil region" evidence="1">
    <location>
        <begin position="150"/>
        <end position="181"/>
    </location>
</feature>
<feature type="region of interest" description="Disordered" evidence="2">
    <location>
        <begin position="54"/>
        <end position="89"/>
    </location>
</feature>
<evidence type="ECO:0000313" key="3">
    <source>
        <dbReference type="EMBL" id="CCE66826.1"/>
    </source>
</evidence>
<dbReference type="KEGG" id="mhb:MHM_03080"/>
<dbReference type="AlphaFoldDB" id="G8C3C8"/>
<accession>G8C3C8</accession>
<protein>
    <submittedName>
        <fullName evidence="3">Uncharacterized protein</fullName>
    </submittedName>
</protein>
<organism evidence="3">
    <name type="scientific">Candidatus Mycoplasma haematominutum 'Birmingham 1'</name>
    <dbReference type="NCBI Taxonomy" id="1116213"/>
    <lineage>
        <taxon>Bacteria</taxon>
        <taxon>Bacillati</taxon>
        <taxon>Mycoplasmatota</taxon>
        <taxon>Mollicutes</taxon>
        <taxon>Mycoplasmataceae</taxon>
        <taxon>Mycoplasma</taxon>
    </lineage>
</organism>
<proteinExistence type="predicted"/>
<dbReference type="OrthoDB" id="403825at2"/>
<dbReference type="EMBL" id="HE613254">
    <property type="protein sequence ID" value="CCE66826.1"/>
    <property type="molecule type" value="Genomic_DNA"/>
</dbReference>
<dbReference type="PATRIC" id="fig|1116213.3.peg.328"/>
<name>G8C3C8_9MOLU</name>